<dbReference type="RefSeq" id="WP_413781412.1">
    <property type="nucleotide sequence ID" value="NZ_JAUOZS010000001.1"/>
</dbReference>
<evidence type="ECO:0000259" key="8">
    <source>
        <dbReference type="PROSITE" id="PS50850"/>
    </source>
</evidence>
<feature type="transmembrane region" description="Helical" evidence="7">
    <location>
        <begin position="223"/>
        <end position="245"/>
    </location>
</feature>
<feature type="transmembrane region" description="Helical" evidence="7">
    <location>
        <begin position="199"/>
        <end position="217"/>
    </location>
</feature>
<keyword evidence="4 7" id="KW-0812">Transmembrane</keyword>
<dbReference type="InterPro" id="IPR036259">
    <property type="entry name" value="MFS_trans_sf"/>
</dbReference>
<dbReference type="EMBL" id="JAUOZS010000001">
    <property type="protein sequence ID" value="MDT8902949.1"/>
    <property type="molecule type" value="Genomic_DNA"/>
</dbReference>
<dbReference type="PROSITE" id="PS50850">
    <property type="entry name" value="MFS"/>
    <property type="match status" value="1"/>
</dbReference>
<evidence type="ECO:0000256" key="1">
    <source>
        <dbReference type="ARBA" id="ARBA00004651"/>
    </source>
</evidence>
<evidence type="ECO:0000313" key="9">
    <source>
        <dbReference type="EMBL" id="MDT8902949.1"/>
    </source>
</evidence>
<feature type="transmembrane region" description="Helical" evidence="7">
    <location>
        <begin position="79"/>
        <end position="102"/>
    </location>
</feature>
<dbReference type="Gene3D" id="1.20.1250.20">
    <property type="entry name" value="MFS general substrate transporter like domains"/>
    <property type="match status" value="1"/>
</dbReference>
<protein>
    <submittedName>
        <fullName evidence="9">MFS transporter</fullName>
    </submittedName>
</protein>
<feature type="transmembrane region" description="Helical" evidence="7">
    <location>
        <begin position="330"/>
        <end position="357"/>
    </location>
</feature>
<dbReference type="CDD" id="cd17321">
    <property type="entry name" value="MFS_MMR_MDR_like"/>
    <property type="match status" value="1"/>
</dbReference>
<dbReference type="PANTHER" id="PTHR42718">
    <property type="entry name" value="MAJOR FACILITATOR SUPERFAMILY MULTIDRUG TRANSPORTER MFSC"/>
    <property type="match status" value="1"/>
</dbReference>
<organism evidence="9 10">
    <name type="scientific">Anaeroselena agilis</name>
    <dbReference type="NCBI Taxonomy" id="3063788"/>
    <lineage>
        <taxon>Bacteria</taxon>
        <taxon>Bacillati</taxon>
        <taxon>Bacillota</taxon>
        <taxon>Negativicutes</taxon>
        <taxon>Acetonemataceae</taxon>
        <taxon>Anaeroselena</taxon>
    </lineage>
</organism>
<feature type="transmembrane region" description="Helical" evidence="7">
    <location>
        <begin position="169"/>
        <end position="187"/>
    </location>
</feature>
<dbReference type="PANTHER" id="PTHR42718:SF46">
    <property type="entry name" value="BLR6921 PROTEIN"/>
    <property type="match status" value="1"/>
</dbReference>
<keyword evidence="6 7" id="KW-0472">Membrane</keyword>
<accession>A0ABU3P1L8</accession>
<evidence type="ECO:0000256" key="5">
    <source>
        <dbReference type="ARBA" id="ARBA00022989"/>
    </source>
</evidence>
<name>A0ABU3P1L8_9FIRM</name>
<feature type="transmembrane region" description="Helical" evidence="7">
    <location>
        <begin position="266"/>
        <end position="290"/>
    </location>
</feature>
<feature type="transmembrane region" description="Helical" evidence="7">
    <location>
        <begin position="48"/>
        <end position="67"/>
    </location>
</feature>
<evidence type="ECO:0000313" key="10">
    <source>
        <dbReference type="Proteomes" id="UP001254848"/>
    </source>
</evidence>
<comment type="caution">
    <text evidence="9">The sequence shown here is derived from an EMBL/GenBank/DDBJ whole genome shotgun (WGS) entry which is preliminary data.</text>
</comment>
<reference evidence="9 10" key="1">
    <citation type="submission" date="2023-07" db="EMBL/GenBank/DDBJ databases">
        <title>The novel representative of Negativicutes class, Anaeroselena agilis gen. nov. sp. nov.</title>
        <authorList>
            <person name="Prokofeva M.I."/>
            <person name="Elcheninov A.G."/>
            <person name="Klyukina A."/>
            <person name="Kublanov I.V."/>
            <person name="Frolov E.N."/>
            <person name="Podosokorskaya O.A."/>
        </authorList>
    </citation>
    <scope>NUCLEOTIDE SEQUENCE [LARGE SCALE GENOMIC DNA]</scope>
    <source>
        <strain evidence="9 10">4137-cl</strain>
    </source>
</reference>
<feature type="transmembrane region" description="Helical" evidence="7">
    <location>
        <begin position="141"/>
        <end position="163"/>
    </location>
</feature>
<dbReference type="SUPFAM" id="SSF103473">
    <property type="entry name" value="MFS general substrate transporter"/>
    <property type="match status" value="2"/>
</dbReference>
<keyword evidence="10" id="KW-1185">Reference proteome</keyword>
<dbReference type="InterPro" id="IPR011701">
    <property type="entry name" value="MFS"/>
</dbReference>
<dbReference type="InterPro" id="IPR020846">
    <property type="entry name" value="MFS_dom"/>
</dbReference>
<feature type="transmembrane region" description="Helical" evidence="7">
    <location>
        <begin position="12"/>
        <end position="36"/>
    </location>
</feature>
<dbReference type="Gene3D" id="1.20.1720.10">
    <property type="entry name" value="Multidrug resistance protein D"/>
    <property type="match status" value="1"/>
</dbReference>
<feature type="domain" description="Major facilitator superfamily (MFS) profile" evidence="8">
    <location>
        <begin position="13"/>
        <end position="469"/>
    </location>
</feature>
<feature type="transmembrane region" description="Helical" evidence="7">
    <location>
        <begin position="108"/>
        <end position="129"/>
    </location>
</feature>
<dbReference type="PRINTS" id="PR01036">
    <property type="entry name" value="TCRTETB"/>
</dbReference>
<gene>
    <name evidence="9" type="ORF">Q4T40_17030</name>
</gene>
<evidence type="ECO:0000256" key="3">
    <source>
        <dbReference type="ARBA" id="ARBA00022475"/>
    </source>
</evidence>
<proteinExistence type="predicted"/>
<keyword evidence="2" id="KW-0813">Transport</keyword>
<sequence length="473" mass="49401">MTQPRKQLNPWLIFGVTSIGTFMATLDASIINVALPRVASQLNVNLPLVQWVVSAYLLTISCLLPLFGRLGDIFSRRLVCNAGFFVFTLGSMLCGLSGHIALLIAARVVQAVGAAMLMANAPAIVAAAFPGPGRGRALGMVGMVVALGSMTGPSVGGLLVGAFGWESIFFVNLPIGAVALLAGYYILPANERRLDEKFDYAGAGLFAVGMTAFLLAVSHGEEWGWRSAAVIALAATSVLALGAFVRHEKRTLFPMIDFSLFRKWAFLSGNITGLLSFMAVFSNTMLLPFYLSRILNLESSHIGLLMTPFPIVLAFVAPVSGYLSERVNPALLCAAGLSVTAAGLVWLATLTAAAAVWKVALGQAVLGLGNGLFQSPNNNSVMSAAPPEKLGLAGGINSLVRNVGQVCGIAIAVSILETRQAASLAGIASPTTGQQIGAFLTGYHTALGVGAVFAVLGAVVSFRRRSHLKPAEK</sequence>
<feature type="transmembrane region" description="Helical" evidence="7">
    <location>
        <begin position="302"/>
        <end position="323"/>
    </location>
</feature>
<evidence type="ECO:0000256" key="6">
    <source>
        <dbReference type="ARBA" id="ARBA00023136"/>
    </source>
</evidence>
<dbReference type="InterPro" id="IPR004638">
    <property type="entry name" value="EmrB-like"/>
</dbReference>
<evidence type="ECO:0000256" key="2">
    <source>
        <dbReference type="ARBA" id="ARBA00022448"/>
    </source>
</evidence>
<evidence type="ECO:0000256" key="4">
    <source>
        <dbReference type="ARBA" id="ARBA00022692"/>
    </source>
</evidence>
<dbReference type="Proteomes" id="UP001254848">
    <property type="component" value="Unassembled WGS sequence"/>
</dbReference>
<evidence type="ECO:0000256" key="7">
    <source>
        <dbReference type="SAM" id="Phobius"/>
    </source>
</evidence>
<keyword evidence="5 7" id="KW-1133">Transmembrane helix</keyword>
<comment type="subcellular location">
    <subcellularLocation>
        <location evidence="1">Cell membrane</location>
        <topology evidence="1">Multi-pass membrane protein</topology>
    </subcellularLocation>
</comment>
<feature type="transmembrane region" description="Helical" evidence="7">
    <location>
        <begin position="443"/>
        <end position="462"/>
    </location>
</feature>
<keyword evidence="3" id="KW-1003">Cell membrane</keyword>
<dbReference type="NCBIfam" id="TIGR00711">
    <property type="entry name" value="efflux_EmrB"/>
    <property type="match status" value="1"/>
</dbReference>
<dbReference type="Pfam" id="PF07690">
    <property type="entry name" value="MFS_1"/>
    <property type="match status" value="1"/>
</dbReference>